<dbReference type="Proteomes" id="UP001597079">
    <property type="component" value="Unassembled WGS sequence"/>
</dbReference>
<name>A0ABW4JR88_9BACL</name>
<keyword evidence="2" id="KW-1185">Reference proteome</keyword>
<dbReference type="EMBL" id="JBHUCX010000099">
    <property type="protein sequence ID" value="MFD1678005.1"/>
    <property type="molecule type" value="Genomic_DNA"/>
</dbReference>
<dbReference type="InterPro" id="IPR046155">
    <property type="entry name" value="DUF6157"/>
</dbReference>
<evidence type="ECO:0000313" key="1">
    <source>
        <dbReference type="EMBL" id="MFD1678005.1"/>
    </source>
</evidence>
<sequence>MRKIKYGWGIRSNNEGKVAIYPVESDEYKQLVLAKM</sequence>
<gene>
    <name evidence="1" type="ORF">ACFSB2_25385</name>
</gene>
<proteinExistence type="predicted"/>
<protein>
    <submittedName>
        <fullName evidence="1">DUF6157 family protein</fullName>
    </submittedName>
</protein>
<dbReference type="RefSeq" id="WP_377946021.1">
    <property type="nucleotide sequence ID" value="NZ_JBHUCX010000099.1"/>
</dbReference>
<dbReference type="Pfam" id="PF19654">
    <property type="entry name" value="DUF6157"/>
    <property type="match status" value="1"/>
</dbReference>
<comment type="caution">
    <text evidence="1">The sequence shown here is derived from an EMBL/GenBank/DDBJ whole genome shotgun (WGS) entry which is preliminary data.</text>
</comment>
<reference evidence="2" key="1">
    <citation type="journal article" date="2019" name="Int. J. Syst. Evol. Microbiol.">
        <title>The Global Catalogue of Microorganisms (GCM) 10K type strain sequencing project: providing services to taxonomists for standard genome sequencing and annotation.</title>
        <authorList>
            <consortium name="The Broad Institute Genomics Platform"/>
            <consortium name="The Broad Institute Genome Sequencing Center for Infectious Disease"/>
            <person name="Wu L."/>
            <person name="Ma J."/>
        </authorList>
    </citation>
    <scope>NUCLEOTIDE SEQUENCE [LARGE SCALE GENOMIC DNA]</scope>
    <source>
        <strain evidence="2">CGMCC 1.12286</strain>
    </source>
</reference>
<evidence type="ECO:0000313" key="2">
    <source>
        <dbReference type="Proteomes" id="UP001597079"/>
    </source>
</evidence>
<organism evidence="1 2">
    <name type="scientific">Alicyclobacillus fodiniaquatilis</name>
    <dbReference type="NCBI Taxonomy" id="1661150"/>
    <lineage>
        <taxon>Bacteria</taxon>
        <taxon>Bacillati</taxon>
        <taxon>Bacillota</taxon>
        <taxon>Bacilli</taxon>
        <taxon>Bacillales</taxon>
        <taxon>Alicyclobacillaceae</taxon>
        <taxon>Alicyclobacillus</taxon>
    </lineage>
</organism>
<accession>A0ABW4JR88</accession>